<organism evidence="2 3">
    <name type="scientific">Hypsibius exemplaris</name>
    <name type="common">Freshwater tardigrade</name>
    <dbReference type="NCBI Taxonomy" id="2072580"/>
    <lineage>
        <taxon>Eukaryota</taxon>
        <taxon>Metazoa</taxon>
        <taxon>Ecdysozoa</taxon>
        <taxon>Tardigrada</taxon>
        <taxon>Eutardigrada</taxon>
        <taxon>Parachela</taxon>
        <taxon>Hypsibioidea</taxon>
        <taxon>Hypsibiidae</taxon>
        <taxon>Hypsibius</taxon>
    </lineage>
</organism>
<evidence type="ECO:0000313" key="3">
    <source>
        <dbReference type="Proteomes" id="UP000192578"/>
    </source>
</evidence>
<keyword evidence="3" id="KW-1185">Reference proteome</keyword>
<dbReference type="EMBL" id="MTYJ01000121">
    <property type="protein sequence ID" value="OQV13547.1"/>
    <property type="molecule type" value="Genomic_DNA"/>
</dbReference>
<protein>
    <submittedName>
        <fullName evidence="2">Ubiquinone biosynthesis protein COQ4-like protein, mitochondrial</fullName>
    </submittedName>
</protein>
<sequence length="121" mass="13466">MNSLYAAHIRTTRTQKFLLALGSGVGAFIDPTKDEYIATFGETTANQALRHMRRKMLADLEGSKILKERPLINSSTLDCDKLRSLPVGSFGAAYMNFLTANGVSPDTRKRVHFVTTKSWPM</sequence>
<dbReference type="PANTHER" id="PTHR12922:SF7">
    <property type="entry name" value="UBIQUINONE BIOSYNTHESIS PROTEIN COQ4 HOMOLOG, MITOCHONDRIAL"/>
    <property type="match status" value="1"/>
</dbReference>
<dbReference type="PANTHER" id="PTHR12922">
    <property type="entry name" value="UBIQUINONE BIOSYNTHESIS PROTEIN"/>
    <property type="match status" value="1"/>
</dbReference>
<evidence type="ECO:0000256" key="1">
    <source>
        <dbReference type="ARBA" id="ARBA00022688"/>
    </source>
</evidence>
<name>A0A1W0WEE6_HYPEX</name>
<dbReference type="GO" id="GO:0005739">
    <property type="term" value="C:mitochondrion"/>
    <property type="evidence" value="ECO:0007669"/>
    <property type="project" value="TreeGrafter"/>
</dbReference>
<dbReference type="AlphaFoldDB" id="A0A1W0WEE6"/>
<dbReference type="GO" id="GO:0006744">
    <property type="term" value="P:ubiquinone biosynthetic process"/>
    <property type="evidence" value="ECO:0007669"/>
    <property type="project" value="UniProtKB-KW"/>
</dbReference>
<gene>
    <name evidence="2" type="ORF">BV898_12184</name>
</gene>
<evidence type="ECO:0000313" key="2">
    <source>
        <dbReference type="EMBL" id="OQV13547.1"/>
    </source>
</evidence>
<proteinExistence type="predicted"/>
<dbReference type="Proteomes" id="UP000192578">
    <property type="component" value="Unassembled WGS sequence"/>
</dbReference>
<dbReference type="OrthoDB" id="4249at2759"/>
<keyword evidence="1" id="KW-0831">Ubiquinone biosynthesis</keyword>
<keyword evidence="2" id="KW-0830">Ubiquinone</keyword>
<comment type="caution">
    <text evidence="2">The sequence shown here is derived from an EMBL/GenBank/DDBJ whole genome shotgun (WGS) entry which is preliminary data.</text>
</comment>
<dbReference type="Pfam" id="PF05019">
    <property type="entry name" value="Coq4"/>
    <property type="match status" value="1"/>
</dbReference>
<reference evidence="3" key="1">
    <citation type="submission" date="2017-01" db="EMBL/GenBank/DDBJ databases">
        <title>Comparative genomics of anhydrobiosis in the tardigrade Hypsibius dujardini.</title>
        <authorList>
            <person name="Yoshida Y."/>
            <person name="Koutsovoulos G."/>
            <person name="Laetsch D."/>
            <person name="Stevens L."/>
            <person name="Kumar S."/>
            <person name="Horikawa D."/>
            <person name="Ishino K."/>
            <person name="Komine S."/>
            <person name="Tomita M."/>
            <person name="Blaxter M."/>
            <person name="Arakawa K."/>
        </authorList>
    </citation>
    <scope>NUCLEOTIDE SEQUENCE [LARGE SCALE GENOMIC DNA]</scope>
    <source>
        <strain evidence="3">Z151</strain>
    </source>
</reference>
<dbReference type="InterPro" id="IPR007715">
    <property type="entry name" value="Coq4"/>
</dbReference>
<accession>A0A1W0WEE6</accession>